<evidence type="ECO:0000256" key="1">
    <source>
        <dbReference type="SAM" id="MobiDB-lite"/>
    </source>
</evidence>
<organism evidence="2 3">
    <name type="scientific">Cymbomonas tetramitiformis</name>
    <dbReference type="NCBI Taxonomy" id="36881"/>
    <lineage>
        <taxon>Eukaryota</taxon>
        <taxon>Viridiplantae</taxon>
        <taxon>Chlorophyta</taxon>
        <taxon>Pyramimonadophyceae</taxon>
        <taxon>Pyramimonadales</taxon>
        <taxon>Pyramimonadaceae</taxon>
        <taxon>Cymbomonas</taxon>
    </lineage>
</organism>
<feature type="region of interest" description="Disordered" evidence="1">
    <location>
        <begin position="54"/>
        <end position="169"/>
    </location>
</feature>
<evidence type="ECO:0000313" key="2">
    <source>
        <dbReference type="EMBL" id="KAK3282910.1"/>
    </source>
</evidence>
<name>A0AAE0GR82_9CHLO</name>
<feature type="compositionally biased region" description="Acidic residues" evidence="1">
    <location>
        <begin position="149"/>
        <end position="169"/>
    </location>
</feature>
<comment type="caution">
    <text evidence="2">The sequence shown here is derived from an EMBL/GenBank/DDBJ whole genome shotgun (WGS) entry which is preliminary data.</text>
</comment>
<accession>A0AAE0GR82</accession>
<feature type="compositionally biased region" description="Acidic residues" evidence="1">
    <location>
        <begin position="95"/>
        <end position="104"/>
    </location>
</feature>
<reference evidence="2 3" key="1">
    <citation type="journal article" date="2015" name="Genome Biol. Evol.">
        <title>Comparative Genomics of a Bacterivorous Green Alga Reveals Evolutionary Causalities and Consequences of Phago-Mixotrophic Mode of Nutrition.</title>
        <authorList>
            <person name="Burns J.A."/>
            <person name="Paasch A."/>
            <person name="Narechania A."/>
            <person name="Kim E."/>
        </authorList>
    </citation>
    <scope>NUCLEOTIDE SEQUENCE [LARGE SCALE GENOMIC DNA]</scope>
    <source>
        <strain evidence="2 3">PLY_AMNH</strain>
    </source>
</reference>
<dbReference type="Proteomes" id="UP001190700">
    <property type="component" value="Unassembled WGS sequence"/>
</dbReference>
<proteinExistence type="predicted"/>
<keyword evidence="3" id="KW-1185">Reference proteome</keyword>
<protein>
    <submittedName>
        <fullName evidence="2">Uncharacterized protein</fullName>
    </submittedName>
</protein>
<feature type="compositionally biased region" description="Acidic residues" evidence="1">
    <location>
        <begin position="114"/>
        <end position="124"/>
    </location>
</feature>
<evidence type="ECO:0000313" key="3">
    <source>
        <dbReference type="Proteomes" id="UP001190700"/>
    </source>
</evidence>
<dbReference type="EMBL" id="LGRX02003107">
    <property type="protein sequence ID" value="KAK3282910.1"/>
    <property type="molecule type" value="Genomic_DNA"/>
</dbReference>
<gene>
    <name evidence="2" type="ORF">CYMTET_9380</name>
</gene>
<dbReference type="AlphaFoldDB" id="A0AAE0GR82"/>
<sequence length="169" mass="18044">MPEVVSVPGTLGEALALLASADKKFEKADSLGHKKLATVCSMFRDVILSQPRAHGSSAVGAAFQTPDDFSTDHVDAFSGSEDDEHDSQNPPGYWDESDFEDENDGSQNPPGYWDESDCSEEECFSESAVSLPHLGVPQSSAPLEPGVDSFEEPADGSPLGEDDISNSYE</sequence>